<protein>
    <submittedName>
        <fullName evidence="1">Uncharacterized protein</fullName>
    </submittedName>
</protein>
<dbReference type="InterPro" id="IPR015943">
    <property type="entry name" value="WD40/YVTN_repeat-like_dom_sf"/>
</dbReference>
<dbReference type="RefSeq" id="XP_040622247.1">
    <property type="nucleotide sequence ID" value="XM_040767322.1"/>
</dbReference>
<gene>
    <name evidence="1" type="ORF">SPBR_09196</name>
</gene>
<accession>A0A0C2JBJ3</accession>
<dbReference type="Gene3D" id="2.130.10.10">
    <property type="entry name" value="YVTN repeat-like/Quinoprotein amine dehydrogenase"/>
    <property type="match status" value="1"/>
</dbReference>
<sequence length="200" mass="21833">MASLVPCTATATSFLYAEQNSVVCCCRKTLAFERLFGRHSDTVTLLVSNPTRNFVVSCDREAAIVWNPESGEEKNRFPLPERITATAWMKNGNVILGSYLGKIFLFNPDTGSSDFKLTLDNEITAIAPAFVLGSWIFAVGLRTPLSSVLKTAVEDTVVASQLSSHLEWLLSAASRFSDDTPPARARGLVLADSEAYLEHV</sequence>
<dbReference type="EMBL" id="AWTV01000004">
    <property type="protein sequence ID" value="KIH94237.1"/>
    <property type="molecule type" value="Genomic_DNA"/>
</dbReference>
<dbReference type="SUPFAM" id="SSF50978">
    <property type="entry name" value="WD40 repeat-like"/>
    <property type="match status" value="1"/>
</dbReference>
<dbReference type="HOGENOM" id="CLU_1367028_0_0_1"/>
<dbReference type="AlphaFoldDB" id="A0A0C2JBJ3"/>
<dbReference type="Proteomes" id="UP000031575">
    <property type="component" value="Unassembled WGS sequence"/>
</dbReference>
<comment type="caution">
    <text evidence="1">The sequence shown here is derived from an EMBL/GenBank/DDBJ whole genome shotgun (WGS) entry which is preliminary data.</text>
</comment>
<organism evidence="1 2">
    <name type="scientific">Sporothrix brasiliensis 5110</name>
    <dbReference type="NCBI Taxonomy" id="1398154"/>
    <lineage>
        <taxon>Eukaryota</taxon>
        <taxon>Fungi</taxon>
        <taxon>Dikarya</taxon>
        <taxon>Ascomycota</taxon>
        <taxon>Pezizomycotina</taxon>
        <taxon>Sordariomycetes</taxon>
        <taxon>Sordariomycetidae</taxon>
        <taxon>Ophiostomatales</taxon>
        <taxon>Ophiostomataceae</taxon>
        <taxon>Sporothrix</taxon>
    </lineage>
</organism>
<evidence type="ECO:0000313" key="2">
    <source>
        <dbReference type="Proteomes" id="UP000031575"/>
    </source>
</evidence>
<dbReference type="VEuPathDB" id="FungiDB:SPBR_09196"/>
<reference evidence="1 2" key="1">
    <citation type="journal article" date="2014" name="BMC Genomics">
        <title>Comparative genomics of the major fungal agents of human and animal Sporotrichosis: Sporothrix schenckii and Sporothrix brasiliensis.</title>
        <authorList>
            <person name="Teixeira M.M."/>
            <person name="de Almeida L.G."/>
            <person name="Kubitschek-Barreira P."/>
            <person name="Alves F.L."/>
            <person name="Kioshima E.S."/>
            <person name="Abadio A.K."/>
            <person name="Fernandes L."/>
            <person name="Derengowski L.S."/>
            <person name="Ferreira K.S."/>
            <person name="Souza R.C."/>
            <person name="Ruiz J.C."/>
            <person name="de Andrade N.C."/>
            <person name="Paes H.C."/>
            <person name="Nicola A.M."/>
            <person name="Albuquerque P."/>
            <person name="Gerber A.L."/>
            <person name="Martins V.P."/>
            <person name="Peconick L.D."/>
            <person name="Neto A.V."/>
            <person name="Chaucanez C.B."/>
            <person name="Silva P.A."/>
            <person name="Cunha O.L."/>
            <person name="de Oliveira F.F."/>
            <person name="dos Santos T.C."/>
            <person name="Barros A.L."/>
            <person name="Soares M.A."/>
            <person name="de Oliveira L.M."/>
            <person name="Marini M.M."/>
            <person name="Villalobos-Duno H."/>
            <person name="Cunha M.M."/>
            <person name="de Hoog S."/>
            <person name="da Silveira J.F."/>
            <person name="Henrissat B."/>
            <person name="Nino-Vega G.A."/>
            <person name="Cisalpino P.S."/>
            <person name="Mora-Montes H.M."/>
            <person name="Almeida S.R."/>
            <person name="Stajich J.E."/>
            <person name="Lopes-Bezerra L.M."/>
            <person name="Vasconcelos A.T."/>
            <person name="Felipe M.S."/>
        </authorList>
    </citation>
    <scope>NUCLEOTIDE SEQUENCE [LARGE SCALE GENOMIC DNA]</scope>
    <source>
        <strain evidence="1 2">5110</strain>
    </source>
</reference>
<evidence type="ECO:0000313" key="1">
    <source>
        <dbReference type="EMBL" id="KIH94237.1"/>
    </source>
</evidence>
<dbReference type="GeneID" id="63682243"/>
<name>A0A0C2JBJ3_9PEZI</name>
<dbReference type="InterPro" id="IPR036322">
    <property type="entry name" value="WD40_repeat_dom_sf"/>
</dbReference>
<keyword evidence="2" id="KW-1185">Reference proteome</keyword>
<proteinExistence type="predicted"/>